<protein>
    <submittedName>
        <fullName evidence="1">Glycosyltransferase involved in cell wall bisynthesis</fullName>
    </submittedName>
</protein>
<sequence length="388" mass="43757">MSKRSRFTQNNERPTVLLLSFSPLHKDPRVLRQAVFLKDHYDVAAAGFGPPSAVYPEHIVVQGHPNSLAFKAIQASRLKLGRFEAYYWSQTPIKDAYRKLHGRIFQTIVANDLSSLPLAVTLAAESHARLILDVHEYEPGHFDGHWLFDFFFKPLWEYIARKYLPAVDSMSTVCEGIAALYQKEFSVQPKVITNAPFRSPLPPSEVQPKQIRIVHHGICNAHRQLEAMVSMARMLSPRFRLDLMLVKTDEGSYAKIRRQARMAENIALLAPVPYEDIVPTLNSYDMGLCMFPPSTPTLQFALPNKFFEFLQAGLAVCSWPSPEIRNIIERHQCGIVAEAYTAAAMAQAVESLSAHDIAAMKHRSRKASAEHCAENNQAAFLRMVRGES</sequence>
<dbReference type="STRING" id="1121449.SAMN02745704_00156"/>
<dbReference type="GO" id="GO:0016740">
    <property type="term" value="F:transferase activity"/>
    <property type="evidence" value="ECO:0007669"/>
    <property type="project" value="UniProtKB-KW"/>
</dbReference>
<reference evidence="1 2" key="1">
    <citation type="submission" date="2017-02" db="EMBL/GenBank/DDBJ databases">
        <authorList>
            <person name="Peterson S.W."/>
        </authorList>
    </citation>
    <scope>NUCLEOTIDE SEQUENCE [LARGE SCALE GENOMIC DNA]</scope>
    <source>
        <strain evidence="1 2">DSM 16080</strain>
    </source>
</reference>
<dbReference type="Proteomes" id="UP000190027">
    <property type="component" value="Unassembled WGS sequence"/>
</dbReference>
<dbReference type="SUPFAM" id="SSF53756">
    <property type="entry name" value="UDP-Glycosyltransferase/glycogen phosphorylase"/>
    <property type="match status" value="1"/>
</dbReference>
<name>A0A1T4W2V4_9BACT</name>
<dbReference type="Gene3D" id="3.40.50.2000">
    <property type="entry name" value="Glycogen Phosphorylase B"/>
    <property type="match status" value="1"/>
</dbReference>
<gene>
    <name evidence="1" type="ORF">SAMN02745704_00156</name>
</gene>
<accession>A0A1T4W2V4</accession>
<dbReference type="EMBL" id="FUYC01000001">
    <property type="protein sequence ID" value="SKA71527.1"/>
    <property type="molecule type" value="Genomic_DNA"/>
</dbReference>
<keyword evidence="1" id="KW-0808">Transferase</keyword>
<dbReference type="AlphaFoldDB" id="A0A1T4W2V4"/>
<proteinExistence type="predicted"/>
<evidence type="ECO:0000313" key="1">
    <source>
        <dbReference type="EMBL" id="SKA71527.1"/>
    </source>
</evidence>
<evidence type="ECO:0000313" key="2">
    <source>
        <dbReference type="Proteomes" id="UP000190027"/>
    </source>
</evidence>
<organism evidence="1 2">
    <name type="scientific">Paucidesulfovibrio gracilis DSM 16080</name>
    <dbReference type="NCBI Taxonomy" id="1121449"/>
    <lineage>
        <taxon>Bacteria</taxon>
        <taxon>Pseudomonadati</taxon>
        <taxon>Thermodesulfobacteriota</taxon>
        <taxon>Desulfovibrionia</taxon>
        <taxon>Desulfovibrionales</taxon>
        <taxon>Desulfovibrionaceae</taxon>
        <taxon>Paucidesulfovibrio</taxon>
    </lineage>
</organism>
<keyword evidence="2" id="KW-1185">Reference proteome</keyword>